<keyword evidence="2" id="KW-0378">Hydrolase</keyword>
<dbReference type="GO" id="GO:0016787">
    <property type="term" value="F:hydrolase activity"/>
    <property type="evidence" value="ECO:0007669"/>
    <property type="project" value="UniProtKB-KW"/>
</dbReference>
<dbReference type="Proteomes" id="UP001365128">
    <property type="component" value="Unassembled WGS sequence"/>
</dbReference>
<evidence type="ECO:0000259" key="1">
    <source>
        <dbReference type="Pfam" id="PF00561"/>
    </source>
</evidence>
<dbReference type="PANTHER" id="PTHR43433">
    <property type="entry name" value="HYDROLASE, ALPHA/BETA FOLD FAMILY PROTEIN"/>
    <property type="match status" value="1"/>
</dbReference>
<dbReference type="PANTHER" id="PTHR43433:SF10">
    <property type="entry name" value="AB HYDROLASE-1 DOMAIN-CONTAINING PROTEIN"/>
    <property type="match status" value="1"/>
</dbReference>
<gene>
    <name evidence="2" type="ORF">IWX46DRAFT_447294</name>
</gene>
<dbReference type="EMBL" id="JBBPDW010000008">
    <property type="protein sequence ID" value="KAK7550220.1"/>
    <property type="molecule type" value="Genomic_DNA"/>
</dbReference>
<evidence type="ECO:0000313" key="2">
    <source>
        <dbReference type="EMBL" id="KAK7550220.1"/>
    </source>
</evidence>
<comment type="caution">
    <text evidence="2">The sequence shown here is derived from an EMBL/GenBank/DDBJ whole genome shotgun (WGS) entry which is preliminary data.</text>
</comment>
<proteinExistence type="predicted"/>
<keyword evidence="3" id="KW-1185">Reference proteome</keyword>
<evidence type="ECO:0000313" key="3">
    <source>
        <dbReference type="Proteomes" id="UP001365128"/>
    </source>
</evidence>
<sequence length="310" mass="34387">MATPQIQHIKTASGTTLAYRRLPPLSPTSSPSTPPLVLIMHFRGTLFHWDPQLLSHLRAQRALILLDNAGIGSSTGVVPLDYADWAAHVLDLLLALRETRVDVLGFSMGGCVAQMVALNAARKGVHVRRVVLAGTTASAGPGIRELKGEQELGPFMRLRMAQSEDEQREALLESFFLPGEEGRRAGGEVWERICRGREDGRGGLVHYVGQEAAKRQAIAFSRFMDEREREKGSFDRLGELKMPVLVANGSNDVLIPTENSFVLWRNLVNSKAHLHLFPQSGHGFLYQYAEDFARLVNVFLDAPEEEKSRL</sequence>
<organism evidence="2 3">
    <name type="scientific">Phyllosticta citricarpa</name>
    <dbReference type="NCBI Taxonomy" id="55181"/>
    <lineage>
        <taxon>Eukaryota</taxon>
        <taxon>Fungi</taxon>
        <taxon>Dikarya</taxon>
        <taxon>Ascomycota</taxon>
        <taxon>Pezizomycotina</taxon>
        <taxon>Dothideomycetes</taxon>
        <taxon>Dothideomycetes incertae sedis</taxon>
        <taxon>Botryosphaeriales</taxon>
        <taxon>Phyllostictaceae</taxon>
        <taxon>Phyllosticta</taxon>
    </lineage>
</organism>
<dbReference type="InterPro" id="IPR000073">
    <property type="entry name" value="AB_hydrolase_1"/>
</dbReference>
<dbReference type="Pfam" id="PF00561">
    <property type="entry name" value="Abhydrolase_1"/>
    <property type="match status" value="1"/>
</dbReference>
<dbReference type="InterPro" id="IPR029058">
    <property type="entry name" value="AB_hydrolase_fold"/>
</dbReference>
<protein>
    <submittedName>
        <fullName evidence="2">Alpha/Beta hydrolase protein</fullName>
    </submittedName>
</protein>
<dbReference type="SUPFAM" id="SSF53474">
    <property type="entry name" value="alpha/beta-Hydrolases"/>
    <property type="match status" value="1"/>
</dbReference>
<dbReference type="Gene3D" id="3.40.50.1820">
    <property type="entry name" value="alpha/beta hydrolase"/>
    <property type="match status" value="1"/>
</dbReference>
<reference evidence="2 3" key="1">
    <citation type="submission" date="2024-04" db="EMBL/GenBank/DDBJ databases">
        <title>Phyllosticta paracitricarpa is synonymous to the EU quarantine fungus P. citricarpa based on phylogenomic analyses.</title>
        <authorList>
            <consortium name="Lawrence Berkeley National Laboratory"/>
            <person name="Van Ingen-Buijs V.A."/>
            <person name="Van Westerhoven A.C."/>
            <person name="Haridas S."/>
            <person name="Skiadas P."/>
            <person name="Martin F."/>
            <person name="Groenewald J.Z."/>
            <person name="Crous P.W."/>
            <person name="Seidl M.F."/>
        </authorList>
    </citation>
    <scope>NUCLEOTIDE SEQUENCE [LARGE SCALE GENOMIC DNA]</scope>
    <source>
        <strain evidence="2 3">CBS 122670</strain>
    </source>
</reference>
<accession>A0ABR1MII3</accession>
<dbReference type="InterPro" id="IPR050471">
    <property type="entry name" value="AB_hydrolase"/>
</dbReference>
<name>A0ABR1MII3_9PEZI</name>
<feature type="domain" description="AB hydrolase-1" evidence="1">
    <location>
        <begin position="49"/>
        <end position="285"/>
    </location>
</feature>